<reference evidence="5 6" key="1">
    <citation type="journal article" date="2014" name="Genome Biol. Evol.">
        <title>The secreted proteins of Achlya hypogyna and Thraustotheca clavata identify the ancestral oomycete secretome and reveal gene acquisitions by horizontal gene transfer.</title>
        <authorList>
            <person name="Misner I."/>
            <person name="Blouin N."/>
            <person name="Leonard G."/>
            <person name="Richards T.A."/>
            <person name="Lane C.E."/>
        </authorList>
    </citation>
    <scope>NUCLEOTIDE SEQUENCE [LARGE SCALE GENOMIC DNA]</scope>
    <source>
        <strain evidence="5 6">ATCC 48635</strain>
    </source>
</reference>
<keyword evidence="6" id="KW-1185">Reference proteome</keyword>
<comment type="caution">
    <text evidence="5">The sequence shown here is derived from an EMBL/GenBank/DDBJ whole genome shotgun (WGS) entry which is preliminary data.</text>
</comment>
<dbReference type="InterPro" id="IPR009077">
    <property type="entry name" value="Proteasome_activ_PA28"/>
</dbReference>
<proteinExistence type="inferred from homology"/>
<organism evidence="5 6">
    <name type="scientific">Achlya hypogyna</name>
    <name type="common">Oomycete</name>
    <name type="synonym">Protoachlya hypogyna</name>
    <dbReference type="NCBI Taxonomy" id="1202772"/>
    <lineage>
        <taxon>Eukaryota</taxon>
        <taxon>Sar</taxon>
        <taxon>Stramenopiles</taxon>
        <taxon>Oomycota</taxon>
        <taxon>Saprolegniomycetes</taxon>
        <taxon>Saprolegniales</taxon>
        <taxon>Achlyaceae</taxon>
        <taxon>Achlya</taxon>
    </lineage>
</organism>
<dbReference type="AlphaFoldDB" id="A0A1V9ZLV9"/>
<dbReference type="InterPro" id="IPR036252">
    <property type="entry name" value="Proteasome_activ_sf"/>
</dbReference>
<dbReference type="OrthoDB" id="6591885at2759"/>
<dbReference type="InterPro" id="IPR036997">
    <property type="entry name" value="PA28_C_sf"/>
</dbReference>
<gene>
    <name evidence="5" type="ORF">ACHHYP_07379</name>
</gene>
<evidence type="ECO:0000313" key="5">
    <source>
        <dbReference type="EMBL" id="OQR98984.1"/>
    </source>
</evidence>
<evidence type="ECO:0000256" key="1">
    <source>
        <dbReference type="ARBA" id="ARBA00005883"/>
    </source>
</evidence>
<accession>A0A1V9ZLV9</accession>
<keyword evidence="2" id="KW-0647">Proteasome</keyword>
<dbReference type="PANTHER" id="PTHR10660">
    <property type="entry name" value="PROTEASOME REGULATOR PA28"/>
    <property type="match status" value="1"/>
</dbReference>
<protein>
    <recommendedName>
        <fullName evidence="4">Proteasome activator PA28 C-terminal domain-containing protein</fullName>
    </recommendedName>
</protein>
<dbReference type="SUPFAM" id="SSF47216">
    <property type="entry name" value="Proteasome activator"/>
    <property type="match status" value="1"/>
</dbReference>
<dbReference type="Gene3D" id="1.20.120.180">
    <property type="entry name" value="Proteasome activator pa28, C-terminal domain"/>
    <property type="match status" value="1"/>
</dbReference>
<dbReference type="GO" id="GO:0005737">
    <property type="term" value="C:cytoplasm"/>
    <property type="evidence" value="ECO:0007669"/>
    <property type="project" value="TreeGrafter"/>
</dbReference>
<dbReference type="GO" id="GO:0061133">
    <property type="term" value="F:endopeptidase activator activity"/>
    <property type="evidence" value="ECO:0007669"/>
    <property type="project" value="TreeGrafter"/>
</dbReference>
<dbReference type="Proteomes" id="UP000243579">
    <property type="component" value="Unassembled WGS sequence"/>
</dbReference>
<dbReference type="GO" id="GO:0008537">
    <property type="term" value="C:proteasome activator complex"/>
    <property type="evidence" value="ECO:0007669"/>
    <property type="project" value="InterPro"/>
</dbReference>
<evidence type="ECO:0000313" key="6">
    <source>
        <dbReference type="Proteomes" id="UP000243579"/>
    </source>
</evidence>
<dbReference type="GO" id="GO:0005654">
    <property type="term" value="C:nucleoplasm"/>
    <property type="evidence" value="ECO:0007669"/>
    <property type="project" value="TreeGrafter"/>
</dbReference>
<dbReference type="Pfam" id="PF02252">
    <property type="entry name" value="PA28_C"/>
    <property type="match status" value="1"/>
</dbReference>
<dbReference type="STRING" id="1202772.A0A1V9ZLV9"/>
<sequence>MEKRLAATTASANLVLEEIPGLMDRVTDLLAREFPASTPSQAYAAFAPLVSVDAAANTRMVHLVQVVLDELHTAIAKMQALERWIQLLVPRVADGNNFGVEVQKSVQLQISASRTALQKAWDGMTDYYWQRATAFEKFAAKSSKETTNTVTTTAEEGGNDGDSNKKSVVGAEKVTQTGAAPLADLVSYVAAVDVKWYFNLQRTLESVGDHYAFTLDAVEKNNAKIKLPRGHGERGMSMF</sequence>
<dbReference type="InterPro" id="IPR003186">
    <property type="entry name" value="PA28_C"/>
</dbReference>
<evidence type="ECO:0000256" key="2">
    <source>
        <dbReference type="ARBA" id="ARBA00022942"/>
    </source>
</evidence>
<dbReference type="GO" id="GO:2000045">
    <property type="term" value="P:regulation of G1/S transition of mitotic cell cycle"/>
    <property type="evidence" value="ECO:0007669"/>
    <property type="project" value="TreeGrafter"/>
</dbReference>
<dbReference type="PANTHER" id="PTHR10660:SF2">
    <property type="entry name" value="LD45860P"/>
    <property type="match status" value="1"/>
</dbReference>
<name>A0A1V9ZLV9_ACHHY</name>
<dbReference type="GO" id="GO:0061136">
    <property type="term" value="P:regulation of proteasomal protein catabolic process"/>
    <property type="evidence" value="ECO:0007669"/>
    <property type="project" value="TreeGrafter"/>
</dbReference>
<evidence type="ECO:0000259" key="4">
    <source>
        <dbReference type="Pfam" id="PF02252"/>
    </source>
</evidence>
<evidence type="ECO:0000256" key="3">
    <source>
        <dbReference type="SAM" id="MobiDB-lite"/>
    </source>
</evidence>
<comment type="similarity">
    <text evidence="1">Belongs to the PA28 family.</text>
</comment>
<feature type="domain" description="Proteasome activator PA28 C-terminal" evidence="4">
    <location>
        <begin position="55"/>
        <end position="140"/>
    </location>
</feature>
<dbReference type="EMBL" id="JNBR01000075">
    <property type="protein sequence ID" value="OQR98984.1"/>
    <property type="molecule type" value="Genomic_DNA"/>
</dbReference>
<feature type="region of interest" description="Disordered" evidence="3">
    <location>
        <begin position="145"/>
        <end position="166"/>
    </location>
</feature>